<keyword evidence="2 6" id="KW-0678">Repressor</keyword>
<dbReference type="EMBL" id="JBJUIK010000007">
    <property type="protein sequence ID" value="KAL3524487.1"/>
    <property type="molecule type" value="Genomic_DNA"/>
</dbReference>
<evidence type="ECO:0000259" key="8">
    <source>
        <dbReference type="PROSITE" id="PS51754"/>
    </source>
</evidence>
<comment type="subcellular location">
    <subcellularLocation>
        <location evidence="1 6">Nucleus</location>
    </subcellularLocation>
</comment>
<feature type="region of interest" description="Disordered" evidence="7">
    <location>
        <begin position="1"/>
        <end position="33"/>
    </location>
</feature>
<dbReference type="PANTHER" id="PTHR33057:SF110">
    <property type="entry name" value="TRANSCRIPTION REPRESSOR"/>
    <property type="match status" value="1"/>
</dbReference>
<keyword evidence="4 6" id="KW-0804">Transcription</keyword>
<comment type="caution">
    <text evidence="9">The sequence shown here is derived from an EMBL/GenBank/DDBJ whole genome shotgun (WGS) entry which is preliminary data.</text>
</comment>
<dbReference type="NCBIfam" id="TIGR01568">
    <property type="entry name" value="A_thal_3678"/>
    <property type="match status" value="1"/>
</dbReference>
<name>A0ABD2ZYJ2_9GENT</name>
<evidence type="ECO:0000256" key="4">
    <source>
        <dbReference type="ARBA" id="ARBA00023163"/>
    </source>
</evidence>
<organism evidence="9 10">
    <name type="scientific">Cinchona calisaya</name>
    <dbReference type="NCBI Taxonomy" id="153742"/>
    <lineage>
        <taxon>Eukaryota</taxon>
        <taxon>Viridiplantae</taxon>
        <taxon>Streptophyta</taxon>
        <taxon>Embryophyta</taxon>
        <taxon>Tracheophyta</taxon>
        <taxon>Spermatophyta</taxon>
        <taxon>Magnoliopsida</taxon>
        <taxon>eudicotyledons</taxon>
        <taxon>Gunneridae</taxon>
        <taxon>Pentapetalae</taxon>
        <taxon>asterids</taxon>
        <taxon>lamiids</taxon>
        <taxon>Gentianales</taxon>
        <taxon>Rubiaceae</taxon>
        <taxon>Cinchonoideae</taxon>
        <taxon>Cinchoneae</taxon>
        <taxon>Cinchona</taxon>
    </lineage>
</organism>
<dbReference type="AlphaFoldDB" id="A0ABD2ZYJ2"/>
<feature type="compositionally biased region" description="Acidic residues" evidence="7">
    <location>
        <begin position="14"/>
        <end position="23"/>
    </location>
</feature>
<evidence type="ECO:0000256" key="2">
    <source>
        <dbReference type="ARBA" id="ARBA00022491"/>
    </source>
</evidence>
<evidence type="ECO:0000313" key="9">
    <source>
        <dbReference type="EMBL" id="KAL3524487.1"/>
    </source>
</evidence>
<keyword evidence="3 6" id="KW-0805">Transcription regulation</keyword>
<dbReference type="Pfam" id="PF04844">
    <property type="entry name" value="Ovate"/>
    <property type="match status" value="1"/>
</dbReference>
<comment type="function">
    <text evidence="6">Transcriptional repressor that regulates multiple aspects of plant growth and development.</text>
</comment>
<proteinExistence type="predicted"/>
<feature type="domain" description="OVATE" evidence="8">
    <location>
        <begin position="63"/>
        <end position="122"/>
    </location>
</feature>
<dbReference type="Proteomes" id="UP001630127">
    <property type="component" value="Unassembled WGS sequence"/>
</dbReference>
<gene>
    <name evidence="9" type="ORF">ACH5RR_017321</name>
</gene>
<evidence type="ECO:0000256" key="1">
    <source>
        <dbReference type="ARBA" id="ARBA00004123"/>
    </source>
</evidence>
<dbReference type="PANTHER" id="PTHR33057">
    <property type="entry name" value="TRANSCRIPTION REPRESSOR OFP7-RELATED"/>
    <property type="match status" value="1"/>
</dbReference>
<keyword evidence="5 6" id="KW-0539">Nucleus</keyword>
<dbReference type="InterPro" id="IPR038933">
    <property type="entry name" value="Ovate"/>
</dbReference>
<evidence type="ECO:0000256" key="3">
    <source>
        <dbReference type="ARBA" id="ARBA00023015"/>
    </source>
</evidence>
<sequence>MHRVQGQATKDSDDALLNEEMEVQDAAKKKRTKNYRRSLNTRISFSARLPRDVRGVFADSICAVKYSSNPFSDIRDSIQEMIQNVGVQNWKEMEELIYCYIVLNSSEVHKVIEDAFVSLVHF</sequence>
<dbReference type="GO" id="GO:0045892">
    <property type="term" value="P:negative regulation of DNA-templated transcription"/>
    <property type="evidence" value="ECO:0007669"/>
    <property type="project" value="UniProtKB-UniRule"/>
</dbReference>
<dbReference type="PROSITE" id="PS51754">
    <property type="entry name" value="OVATE"/>
    <property type="match status" value="1"/>
</dbReference>
<dbReference type="InterPro" id="IPR006458">
    <property type="entry name" value="Ovate_C"/>
</dbReference>
<keyword evidence="10" id="KW-1185">Reference proteome</keyword>
<evidence type="ECO:0000256" key="6">
    <source>
        <dbReference type="RuleBase" id="RU367028"/>
    </source>
</evidence>
<evidence type="ECO:0000256" key="7">
    <source>
        <dbReference type="SAM" id="MobiDB-lite"/>
    </source>
</evidence>
<accession>A0ABD2ZYJ2</accession>
<reference evidence="9 10" key="1">
    <citation type="submission" date="2024-11" db="EMBL/GenBank/DDBJ databases">
        <title>A near-complete genome assembly of Cinchona calisaya.</title>
        <authorList>
            <person name="Lian D.C."/>
            <person name="Zhao X.W."/>
            <person name="Wei L."/>
        </authorList>
    </citation>
    <scope>NUCLEOTIDE SEQUENCE [LARGE SCALE GENOMIC DNA]</scope>
    <source>
        <tissue evidence="9">Nenye</tissue>
    </source>
</reference>
<evidence type="ECO:0000313" key="10">
    <source>
        <dbReference type="Proteomes" id="UP001630127"/>
    </source>
</evidence>
<dbReference type="GO" id="GO:0005634">
    <property type="term" value="C:nucleus"/>
    <property type="evidence" value="ECO:0007669"/>
    <property type="project" value="UniProtKB-SubCell"/>
</dbReference>
<evidence type="ECO:0000256" key="5">
    <source>
        <dbReference type="ARBA" id="ARBA00023242"/>
    </source>
</evidence>
<protein>
    <recommendedName>
        <fullName evidence="6">Transcription repressor</fullName>
    </recommendedName>
    <alternativeName>
        <fullName evidence="6">Ovate family protein</fullName>
    </alternativeName>
</protein>